<accession>X1KLN3</accession>
<evidence type="ECO:0000313" key="2">
    <source>
        <dbReference type="EMBL" id="GAH94510.1"/>
    </source>
</evidence>
<dbReference type="EMBL" id="BARV01002647">
    <property type="protein sequence ID" value="GAH94510.1"/>
    <property type="molecule type" value="Genomic_DNA"/>
</dbReference>
<gene>
    <name evidence="2" type="ORF">S06H3_06727</name>
</gene>
<protein>
    <recommendedName>
        <fullName evidence="1">NYN domain-containing protein</fullName>
    </recommendedName>
</protein>
<reference evidence="2" key="1">
    <citation type="journal article" date="2014" name="Front. Microbiol.">
        <title>High frequency of phylogenetically diverse reductive dehalogenase-homologous genes in deep subseafloor sedimentary metagenomes.</title>
        <authorList>
            <person name="Kawai M."/>
            <person name="Futagami T."/>
            <person name="Toyoda A."/>
            <person name="Takaki Y."/>
            <person name="Nishi S."/>
            <person name="Hori S."/>
            <person name="Arai W."/>
            <person name="Tsubouchi T."/>
            <person name="Morono Y."/>
            <person name="Uchiyama I."/>
            <person name="Ito T."/>
            <person name="Fujiyama A."/>
            <person name="Inagaki F."/>
            <person name="Takami H."/>
        </authorList>
    </citation>
    <scope>NUCLEOTIDE SEQUENCE</scope>
    <source>
        <strain evidence="2">Expedition CK06-06</strain>
    </source>
</reference>
<proteinExistence type="predicted"/>
<dbReference type="InterPro" id="IPR047140">
    <property type="entry name" value="LabA"/>
</dbReference>
<dbReference type="Pfam" id="PF01936">
    <property type="entry name" value="NYN"/>
    <property type="match status" value="1"/>
</dbReference>
<dbReference type="PANTHER" id="PTHR35458">
    <property type="entry name" value="SLR0755 PROTEIN"/>
    <property type="match status" value="1"/>
</dbReference>
<comment type="caution">
    <text evidence="2">The sequence shown here is derived from an EMBL/GenBank/DDBJ whole genome shotgun (WGS) entry which is preliminary data.</text>
</comment>
<dbReference type="GO" id="GO:0004540">
    <property type="term" value="F:RNA nuclease activity"/>
    <property type="evidence" value="ECO:0007669"/>
    <property type="project" value="InterPro"/>
</dbReference>
<dbReference type="InterPro" id="IPR021139">
    <property type="entry name" value="NYN"/>
</dbReference>
<feature type="domain" description="NYN" evidence="1">
    <location>
        <begin position="9"/>
        <end position="161"/>
    </location>
</feature>
<dbReference type="PANTHER" id="PTHR35458:SF8">
    <property type="entry name" value="SLR0650 PROTEIN"/>
    <property type="match status" value="1"/>
</dbReference>
<name>X1KLN3_9ZZZZ</name>
<evidence type="ECO:0000259" key="1">
    <source>
        <dbReference type="Pfam" id="PF01936"/>
    </source>
</evidence>
<sequence>MSRAYNFAFIDGANLHFTYENLNWKLDYQKLRNYLKKKLNVSVAYYFIGKSEGYKDIYATLETYDYTIKLKDPSPYMTKEEYCPYCKKLIAPEIQRYKSDCDSFMTLQIMLDSHIYDKAVLVTSDGDFDNLVKRLLLQDKLRMIFAPCKKGCSWLLKSAAKGRIAFIDDYRDELEKT</sequence>
<dbReference type="AlphaFoldDB" id="X1KLN3"/>
<organism evidence="2">
    <name type="scientific">marine sediment metagenome</name>
    <dbReference type="NCBI Taxonomy" id="412755"/>
    <lineage>
        <taxon>unclassified sequences</taxon>
        <taxon>metagenomes</taxon>
        <taxon>ecological metagenomes</taxon>
    </lineage>
</organism>
<dbReference type="Gene3D" id="3.40.50.1010">
    <property type="entry name" value="5'-nuclease"/>
    <property type="match status" value="1"/>
</dbReference>